<keyword evidence="2" id="KW-1185">Reference proteome</keyword>
<organism evidence="1 2">
    <name type="scientific">Goodea atripinnis</name>
    <dbReference type="NCBI Taxonomy" id="208336"/>
    <lineage>
        <taxon>Eukaryota</taxon>
        <taxon>Metazoa</taxon>
        <taxon>Chordata</taxon>
        <taxon>Craniata</taxon>
        <taxon>Vertebrata</taxon>
        <taxon>Euteleostomi</taxon>
        <taxon>Actinopterygii</taxon>
        <taxon>Neopterygii</taxon>
        <taxon>Teleostei</taxon>
        <taxon>Neoteleostei</taxon>
        <taxon>Acanthomorphata</taxon>
        <taxon>Ovalentaria</taxon>
        <taxon>Atherinomorphae</taxon>
        <taxon>Cyprinodontiformes</taxon>
        <taxon>Goodeidae</taxon>
        <taxon>Goodea</taxon>
    </lineage>
</organism>
<evidence type="ECO:0008006" key="3">
    <source>
        <dbReference type="Google" id="ProtNLM"/>
    </source>
</evidence>
<accession>A0ABV0MFF3</accession>
<gene>
    <name evidence="1" type="ORF">GOODEAATRI_005990</name>
</gene>
<evidence type="ECO:0000313" key="2">
    <source>
        <dbReference type="Proteomes" id="UP001476798"/>
    </source>
</evidence>
<sequence length="88" mass="9463">LFAVTLSTSGRLSLCALTTRASQCSCSQKVLIEQDYASPGGQHYYCASDRKLSGWHTVPIGRQFVQIATTYACCACTRARAQGGCTVH</sequence>
<dbReference type="EMBL" id="JAHRIO010000280">
    <property type="protein sequence ID" value="MEQ2157847.1"/>
    <property type="molecule type" value="Genomic_DNA"/>
</dbReference>
<protein>
    <recommendedName>
        <fullName evidence="3">Secreted protein</fullName>
    </recommendedName>
</protein>
<evidence type="ECO:0000313" key="1">
    <source>
        <dbReference type="EMBL" id="MEQ2157847.1"/>
    </source>
</evidence>
<dbReference type="Proteomes" id="UP001476798">
    <property type="component" value="Unassembled WGS sequence"/>
</dbReference>
<feature type="non-terminal residue" evidence="1">
    <location>
        <position position="1"/>
    </location>
</feature>
<reference evidence="1 2" key="1">
    <citation type="submission" date="2021-06" db="EMBL/GenBank/DDBJ databases">
        <authorList>
            <person name="Palmer J.M."/>
        </authorList>
    </citation>
    <scope>NUCLEOTIDE SEQUENCE [LARGE SCALE GENOMIC DNA]</scope>
    <source>
        <strain evidence="1 2">GA_2019</strain>
        <tissue evidence="1">Muscle</tissue>
    </source>
</reference>
<name>A0ABV0MFF3_9TELE</name>
<comment type="caution">
    <text evidence="1">The sequence shown here is derived from an EMBL/GenBank/DDBJ whole genome shotgun (WGS) entry which is preliminary data.</text>
</comment>
<proteinExistence type="predicted"/>